<dbReference type="InterPro" id="IPR027417">
    <property type="entry name" value="P-loop_NTPase"/>
</dbReference>
<comment type="catalytic activity">
    <reaction evidence="4">
        <text>L-tyrosyl-[protein] + 3'-phosphoadenylyl sulfate = O-sulfo-L-tyrosine-[protein] + adenosine 3',5'-bisphosphate + H(+)</text>
        <dbReference type="Rhea" id="RHEA:16801"/>
        <dbReference type="Rhea" id="RHEA-COMP:10136"/>
        <dbReference type="Rhea" id="RHEA-COMP:11688"/>
        <dbReference type="ChEBI" id="CHEBI:15378"/>
        <dbReference type="ChEBI" id="CHEBI:46858"/>
        <dbReference type="ChEBI" id="CHEBI:58339"/>
        <dbReference type="ChEBI" id="CHEBI:58343"/>
        <dbReference type="ChEBI" id="CHEBI:65286"/>
        <dbReference type="EC" id="2.8.2.20"/>
    </reaction>
</comment>
<evidence type="ECO:0000256" key="3">
    <source>
        <dbReference type="ARBA" id="ARBA00022679"/>
    </source>
</evidence>
<keyword evidence="5" id="KW-0802">TPR repeat</keyword>
<dbReference type="Proteomes" id="UP001530400">
    <property type="component" value="Unassembled WGS sequence"/>
</dbReference>
<sequence>MRAPSESRRSEGTEMNGVSSSPPSCNSRPSTWPIFVVHFLLPMSLLIIGSNYNDILSLFGVTSSHEAASTATTPIPSESDPDPFNTVHKKERELPQTTTKQMHQKQQPKKHQSRPTSPQSSDLYKNMEAQISQLKATYESSIGTPSEITSALRYADYLKQRDATIHDGGTYQMEAISVYLRAIDLLETRWRLEMLNGENTRSTRLEKEAASGTIMHDDMDYEEEDHTQDGLHRELLLDIEYKSTEGLLCAAYTNLGKVYFMSNMFGRAVSSYEQCLSYDASYLDALTYRAQANVILGRYKDAGRDYVRVMKLDTDRIFVDSFTGLAQVLSAKEDAVEGGWETLIQVLRAELPRYTEAYEGSKAANNQIGMKHFADTLKRMHHSMFKYHDGKTKDASEAWAHIQKGNEYKMSTVAPFNKKFEQQRVQAVKQVFVKGFFPQGIGSPTRTPIFVIGFVRSGSTLLERILDAHPLIVGTGEDSVFNGRLDFIRNKIVTASQAGDLSILHDTVTKLADDVVSDMIQRWEIIDANSREVSEDGEPEKDEEKAKPIRFSDKMLTNYMNVGFIHLLFPNALILHVAREPMDTIFSAFKHDFPSGGLDYTSEFEGLAQLYHSYRDVMEHWDIVLPGRVTHIRYEDMVTDLPNIAPKIIEAAGVPWDPSVLDFHKKKHAVNTLSTTQVRKGVYSHHLKEWKRYEPYLGELLELIGPRVKYDMKTTLSGYLRPVEVDQSNP</sequence>
<dbReference type="InterPro" id="IPR026634">
    <property type="entry name" value="TPST-like"/>
</dbReference>
<evidence type="ECO:0000256" key="2">
    <source>
        <dbReference type="ARBA" id="ARBA00013262"/>
    </source>
</evidence>
<dbReference type="EC" id="2.8.2.20" evidence="2"/>
<keyword evidence="8" id="KW-1185">Reference proteome</keyword>
<dbReference type="GO" id="GO:0008476">
    <property type="term" value="F:protein-tyrosine sulfotransferase activity"/>
    <property type="evidence" value="ECO:0007669"/>
    <property type="project" value="UniProtKB-EC"/>
</dbReference>
<dbReference type="PANTHER" id="PTHR12788:SF10">
    <property type="entry name" value="PROTEIN-TYROSINE SULFOTRANSFERASE"/>
    <property type="match status" value="1"/>
</dbReference>
<feature type="region of interest" description="Disordered" evidence="6">
    <location>
        <begin position="1"/>
        <end position="27"/>
    </location>
</feature>
<dbReference type="SUPFAM" id="SSF48452">
    <property type="entry name" value="TPR-like"/>
    <property type="match status" value="1"/>
</dbReference>
<dbReference type="Pfam" id="PF13469">
    <property type="entry name" value="Sulfotransfer_3"/>
    <property type="match status" value="1"/>
</dbReference>
<feature type="repeat" description="TPR" evidence="5">
    <location>
        <begin position="249"/>
        <end position="282"/>
    </location>
</feature>
<accession>A0ABD3P151</accession>
<feature type="region of interest" description="Disordered" evidence="6">
    <location>
        <begin position="93"/>
        <end position="121"/>
    </location>
</feature>
<feature type="compositionally biased region" description="Basic and acidic residues" evidence="6">
    <location>
        <begin position="1"/>
        <end position="12"/>
    </location>
</feature>
<reference evidence="7 8" key="1">
    <citation type="submission" date="2024-10" db="EMBL/GenBank/DDBJ databases">
        <title>Updated reference genomes for cyclostephanoid diatoms.</title>
        <authorList>
            <person name="Roberts W.R."/>
            <person name="Alverson A.J."/>
        </authorList>
    </citation>
    <scope>NUCLEOTIDE SEQUENCE [LARGE SCALE GENOMIC DNA]</scope>
    <source>
        <strain evidence="7 8">AJA010-31</strain>
    </source>
</reference>
<evidence type="ECO:0000313" key="8">
    <source>
        <dbReference type="Proteomes" id="UP001530400"/>
    </source>
</evidence>
<dbReference type="PANTHER" id="PTHR12788">
    <property type="entry name" value="PROTEIN-TYROSINE SULFOTRANSFERASE 2"/>
    <property type="match status" value="1"/>
</dbReference>
<dbReference type="Gene3D" id="1.25.40.10">
    <property type="entry name" value="Tetratricopeptide repeat domain"/>
    <property type="match status" value="1"/>
</dbReference>
<evidence type="ECO:0000256" key="5">
    <source>
        <dbReference type="PROSITE-ProRule" id="PRU00339"/>
    </source>
</evidence>
<dbReference type="AlphaFoldDB" id="A0ABD3P151"/>
<dbReference type="SUPFAM" id="SSF52540">
    <property type="entry name" value="P-loop containing nucleoside triphosphate hydrolases"/>
    <property type="match status" value="1"/>
</dbReference>
<proteinExistence type="inferred from homology"/>
<dbReference type="Gene3D" id="3.40.50.300">
    <property type="entry name" value="P-loop containing nucleotide triphosphate hydrolases"/>
    <property type="match status" value="1"/>
</dbReference>
<organism evidence="7 8">
    <name type="scientific">Cyclotella atomus</name>
    <dbReference type="NCBI Taxonomy" id="382360"/>
    <lineage>
        <taxon>Eukaryota</taxon>
        <taxon>Sar</taxon>
        <taxon>Stramenopiles</taxon>
        <taxon>Ochrophyta</taxon>
        <taxon>Bacillariophyta</taxon>
        <taxon>Coscinodiscophyceae</taxon>
        <taxon>Thalassiosirophycidae</taxon>
        <taxon>Stephanodiscales</taxon>
        <taxon>Stephanodiscaceae</taxon>
        <taxon>Cyclotella</taxon>
    </lineage>
</organism>
<dbReference type="PROSITE" id="PS50005">
    <property type="entry name" value="TPR"/>
    <property type="match status" value="1"/>
</dbReference>
<dbReference type="EMBL" id="JALLPJ020000832">
    <property type="protein sequence ID" value="KAL3781737.1"/>
    <property type="molecule type" value="Genomic_DNA"/>
</dbReference>
<protein>
    <recommendedName>
        <fullName evidence="2">protein-tyrosine sulfotransferase</fullName>
        <ecNumber evidence="2">2.8.2.20</ecNumber>
    </recommendedName>
</protein>
<comment type="caution">
    <text evidence="7">The sequence shown here is derived from an EMBL/GenBank/DDBJ whole genome shotgun (WGS) entry which is preliminary data.</text>
</comment>
<evidence type="ECO:0000256" key="4">
    <source>
        <dbReference type="ARBA" id="ARBA00048460"/>
    </source>
</evidence>
<evidence type="ECO:0000313" key="7">
    <source>
        <dbReference type="EMBL" id="KAL3781737.1"/>
    </source>
</evidence>
<dbReference type="InterPro" id="IPR019734">
    <property type="entry name" value="TPR_rpt"/>
</dbReference>
<gene>
    <name evidence="7" type="ORF">ACHAWO_002939</name>
</gene>
<dbReference type="GO" id="GO:0005794">
    <property type="term" value="C:Golgi apparatus"/>
    <property type="evidence" value="ECO:0007669"/>
    <property type="project" value="UniProtKB-ARBA"/>
</dbReference>
<evidence type="ECO:0000256" key="6">
    <source>
        <dbReference type="SAM" id="MobiDB-lite"/>
    </source>
</evidence>
<dbReference type="InterPro" id="IPR011990">
    <property type="entry name" value="TPR-like_helical_dom_sf"/>
</dbReference>
<keyword evidence="3" id="KW-0808">Transferase</keyword>
<comment type="similarity">
    <text evidence="1">Belongs to the protein sulfotransferase family.</text>
</comment>
<feature type="compositionally biased region" description="Basic residues" evidence="6">
    <location>
        <begin position="102"/>
        <end position="113"/>
    </location>
</feature>
<name>A0ABD3P151_9STRA</name>
<evidence type="ECO:0000256" key="1">
    <source>
        <dbReference type="ARBA" id="ARBA00009988"/>
    </source>
</evidence>
<dbReference type="SMART" id="SM00028">
    <property type="entry name" value="TPR"/>
    <property type="match status" value="2"/>
</dbReference>